<dbReference type="PANTHER" id="PTHR34094">
    <property type="match status" value="1"/>
</dbReference>
<dbReference type="PANTHER" id="PTHR34094:SF1">
    <property type="entry name" value="PROTEIN FAM185A"/>
    <property type="match status" value="1"/>
</dbReference>
<name>A0AAT9GJC9_9BACT</name>
<proteinExistence type="predicted"/>
<dbReference type="EMBL" id="AP029612">
    <property type="protein sequence ID" value="BFG70597.1"/>
    <property type="molecule type" value="Genomic_DNA"/>
</dbReference>
<gene>
    <name evidence="2" type="ORF">KACHI17_14780</name>
</gene>
<evidence type="ECO:0000259" key="1">
    <source>
        <dbReference type="Pfam" id="PF13349"/>
    </source>
</evidence>
<accession>A0AAT9GJC9</accession>
<feature type="domain" description="DUF4097" evidence="1">
    <location>
        <begin position="112"/>
        <end position="224"/>
    </location>
</feature>
<sequence length="255" mass="27168">MIAQGVEKEQLTVALSSPGKPYKLVVGLLSGSIKVTGHSGDNMIINVEVEEDKKSKKNDQKVSGLKRIGASSGYEINAVEKNNEVTISNHSMMRKIDLDIKVPVNGTLVLNTLNEGDIIVSNIKGELELNNVNGDIKVSGISGTAVANTVNGDITAAFTNVTEGKPMAFSTFNGDVNLNFPASIKANLKMKTDQGEIFSDFEVAMDKSSAAPVKSNSGGTYKITKDAWITGKINGGGTEVMVKSWSGDLFIRKNK</sequence>
<protein>
    <recommendedName>
        <fullName evidence="1">DUF4097 domain-containing protein</fullName>
    </recommendedName>
</protein>
<dbReference type="InterPro" id="IPR025164">
    <property type="entry name" value="Toastrack_DUF4097"/>
</dbReference>
<reference evidence="2" key="1">
    <citation type="submission" date="2024-02" db="EMBL/GenBank/DDBJ databases">
        <title>Sediminibacterium planktonica sp. nov. and Sediminibacterium longus sp. nov., isolated from surface lake and river water.</title>
        <authorList>
            <person name="Watanabe K."/>
            <person name="Takemine S."/>
            <person name="Ishii Y."/>
            <person name="Ogata Y."/>
            <person name="Shindo C."/>
            <person name="Suda W."/>
        </authorList>
    </citation>
    <scope>NUCLEOTIDE SEQUENCE</scope>
    <source>
        <strain evidence="2">KACHI17</strain>
    </source>
</reference>
<evidence type="ECO:0000313" key="2">
    <source>
        <dbReference type="EMBL" id="BFG70597.1"/>
    </source>
</evidence>
<organism evidence="2">
    <name type="scientific">Sediminibacterium sp. KACHI17</name>
    <dbReference type="NCBI Taxonomy" id="1751071"/>
    <lineage>
        <taxon>Bacteria</taxon>
        <taxon>Pseudomonadati</taxon>
        <taxon>Bacteroidota</taxon>
        <taxon>Chitinophagia</taxon>
        <taxon>Chitinophagales</taxon>
        <taxon>Chitinophagaceae</taxon>
        <taxon>Sediminibacterium</taxon>
    </lineage>
</organism>
<dbReference type="Pfam" id="PF13349">
    <property type="entry name" value="DUF4097"/>
    <property type="match status" value="1"/>
</dbReference>
<dbReference type="AlphaFoldDB" id="A0AAT9GJC9"/>